<comment type="caution">
    <text evidence="2">The sequence shown here is derived from an EMBL/GenBank/DDBJ whole genome shotgun (WGS) entry which is preliminary data.</text>
</comment>
<proteinExistence type="predicted"/>
<gene>
    <name evidence="2" type="ORF">Vafri_19072</name>
</gene>
<name>A0A8J4BPA9_9CHLO</name>
<dbReference type="Proteomes" id="UP000747399">
    <property type="component" value="Unassembled WGS sequence"/>
</dbReference>
<keyword evidence="3" id="KW-1185">Reference proteome</keyword>
<dbReference type="EMBL" id="BNCO01000074">
    <property type="protein sequence ID" value="GIL65263.1"/>
    <property type="molecule type" value="Genomic_DNA"/>
</dbReference>
<reference evidence="2" key="1">
    <citation type="journal article" date="2021" name="Proc. Natl. Acad. Sci. U.S.A.">
        <title>Three genomes in the algal genus Volvox reveal the fate of a haploid sex-determining region after a transition to homothallism.</title>
        <authorList>
            <person name="Yamamoto K."/>
            <person name="Hamaji T."/>
            <person name="Kawai-Toyooka H."/>
            <person name="Matsuzaki R."/>
            <person name="Takahashi F."/>
            <person name="Nishimura Y."/>
            <person name="Kawachi M."/>
            <person name="Noguchi H."/>
            <person name="Minakuchi Y."/>
            <person name="Umen J.G."/>
            <person name="Toyoda A."/>
            <person name="Nozaki H."/>
        </authorList>
    </citation>
    <scope>NUCLEOTIDE SEQUENCE</scope>
    <source>
        <strain evidence="2">NIES-3780</strain>
    </source>
</reference>
<feature type="compositionally biased region" description="Low complexity" evidence="1">
    <location>
        <begin position="18"/>
        <end position="43"/>
    </location>
</feature>
<organism evidence="2 3">
    <name type="scientific">Volvox africanus</name>
    <dbReference type="NCBI Taxonomy" id="51714"/>
    <lineage>
        <taxon>Eukaryota</taxon>
        <taxon>Viridiplantae</taxon>
        <taxon>Chlorophyta</taxon>
        <taxon>core chlorophytes</taxon>
        <taxon>Chlorophyceae</taxon>
        <taxon>CS clade</taxon>
        <taxon>Chlamydomonadales</taxon>
        <taxon>Volvocaceae</taxon>
        <taxon>Volvox</taxon>
    </lineage>
</organism>
<dbReference type="AlphaFoldDB" id="A0A8J4BPA9"/>
<evidence type="ECO:0000313" key="3">
    <source>
        <dbReference type="Proteomes" id="UP000747399"/>
    </source>
</evidence>
<feature type="compositionally biased region" description="Pro residues" evidence="1">
    <location>
        <begin position="7"/>
        <end position="17"/>
    </location>
</feature>
<protein>
    <submittedName>
        <fullName evidence="2">Uncharacterized protein</fullName>
    </submittedName>
</protein>
<evidence type="ECO:0000313" key="2">
    <source>
        <dbReference type="EMBL" id="GIL65263.1"/>
    </source>
</evidence>
<evidence type="ECO:0000256" key="1">
    <source>
        <dbReference type="SAM" id="MobiDB-lite"/>
    </source>
</evidence>
<sequence length="253" mass="24205">MLSPGTPASPPPPPSAAFPPSSSSPSSSASPSSTTTSPSSNSSRCAALRHLLPTTASRRAPRSLRAPAANVEGAVAAAPSIVFEASSAAGAAGDAAAVAADGGFGSLRPAAASFGLARMTTLGGTITAAATVTGFDDDVGTSAAAPEVPITTVAAVLAASASPPAEAASPIAFPELAPAVTSATSCAAACEASTARVSPGPSPLSALAAAVFPPPVWARLPFPDPGAAREAAAAVSRAAATASLPRTCSNLRR</sequence>
<accession>A0A8J4BPA9</accession>
<feature type="region of interest" description="Disordered" evidence="1">
    <location>
        <begin position="1"/>
        <end position="44"/>
    </location>
</feature>